<sequence length="231" mass="26428">MYKLNREIPVSITLNPDDFTGEDDAFIHMHRHDNKIKELSKIATDNASMVLHAGTSIDRDVGDIISGYFFASNDCSEEEYKRAVLFDELIIESTAMSHNTKRNILFNILNKTSYCSGKEKAKLQADLKRVQEWRNAVAHGSFTIMNKNFEVKLTYQSGGEKVLVLSDEFWVNVEETIEKAEKTLSKILSCILKERGCVQEIGDDPESDKQLESKSELFEKRMNEEFGEGWN</sequence>
<reference evidence="1 2" key="1">
    <citation type="submission" date="2021-05" db="EMBL/GenBank/DDBJ databases">
        <title>Molecular characterization for Shewanella algae harboring chromosomal blaOXA-55-like strains isolated from clinical and environment sample.</title>
        <authorList>
            <person name="Ohama Y."/>
            <person name="Aoki K."/>
            <person name="Harada S."/>
            <person name="Moriya K."/>
            <person name="Ishii Y."/>
            <person name="Tateda K."/>
        </authorList>
    </citation>
    <scope>NUCLEOTIDE SEQUENCE [LARGE SCALE GENOMIC DNA]</scope>
    <source>
        <strain evidence="1 2">MBTL60-118</strain>
    </source>
</reference>
<evidence type="ECO:0000313" key="2">
    <source>
        <dbReference type="Proteomes" id="UP000773469"/>
    </source>
</evidence>
<protein>
    <recommendedName>
        <fullName evidence="3">Apea-like HEPN domain-containing protein</fullName>
    </recommendedName>
</protein>
<keyword evidence="2" id="KW-1185">Reference proteome</keyword>
<accession>A0ABQ4P0L0</accession>
<evidence type="ECO:0008006" key="3">
    <source>
        <dbReference type="Google" id="ProtNLM"/>
    </source>
</evidence>
<proteinExistence type="predicted"/>
<dbReference type="EMBL" id="BPEU01000013">
    <property type="protein sequence ID" value="GIU40975.1"/>
    <property type="molecule type" value="Genomic_DNA"/>
</dbReference>
<gene>
    <name evidence="1" type="ORF">TUM3794_20230</name>
</gene>
<organism evidence="1 2">
    <name type="scientific">Shewanella colwelliana</name>
    <name type="common">Alteromonas colwelliana</name>
    <dbReference type="NCBI Taxonomy" id="23"/>
    <lineage>
        <taxon>Bacteria</taxon>
        <taxon>Pseudomonadati</taxon>
        <taxon>Pseudomonadota</taxon>
        <taxon>Gammaproteobacteria</taxon>
        <taxon>Alteromonadales</taxon>
        <taxon>Shewanellaceae</taxon>
        <taxon>Shewanella</taxon>
    </lineage>
</organism>
<evidence type="ECO:0000313" key="1">
    <source>
        <dbReference type="EMBL" id="GIU40975.1"/>
    </source>
</evidence>
<name>A0ABQ4P0L0_SHECO</name>
<comment type="caution">
    <text evidence="1">The sequence shown here is derived from an EMBL/GenBank/DDBJ whole genome shotgun (WGS) entry which is preliminary data.</text>
</comment>
<dbReference type="RefSeq" id="WP_220756905.1">
    <property type="nucleotide sequence ID" value="NZ_BPEU01000013.1"/>
</dbReference>
<dbReference type="Proteomes" id="UP000773469">
    <property type="component" value="Unassembled WGS sequence"/>
</dbReference>